<feature type="compositionally biased region" description="Polar residues" evidence="1">
    <location>
        <begin position="361"/>
        <end position="379"/>
    </location>
</feature>
<dbReference type="SUPFAM" id="SSF51197">
    <property type="entry name" value="Clavaminate synthase-like"/>
    <property type="match status" value="1"/>
</dbReference>
<keyword evidence="4" id="KW-1185">Reference proteome</keyword>
<sequence length="436" mass="49000">MSWHVTYIDLIRRQLEDDSDPATTQLLGCGVEKLGSLRSVVCQLTAEGGTSSRQSCEGLEALIDVSYEWMSCNSGQYCWRRLFTDACILRALAGLDAHSATSAIELLDRAIIIAGAAGEGRLDLILSLIAKIQSEYLSSSKFEFTPKPRPFSSEPEDLRLSSALRTISSLDDPPSFVTFQTRYFRQPFILRNYAKDWPAINEHPWSSAAYLRAIAGPGRIVPVEVGEDYRTDDWSQKLMSWDVFLSSLDLDGQPLTDQKDVLYLAQHNLFTQFPELKGDIIVPDYVYACLPAPPDYPDYQPPRNDEQLVLNGWLGPQGTISPAHTDPYYNIFVQVVGRKSVWLAPPTVLKEMYPYAAQKSENPAMNTTNPSMSNTSQVDVFSDEDKDRNRHPDFWARAVPQAICATLCSGDLLFLPPGWWHAMRAEETSFSVSMWF</sequence>
<feature type="domain" description="JmjC" evidence="2">
    <location>
        <begin position="262"/>
        <end position="436"/>
    </location>
</feature>
<evidence type="ECO:0000256" key="1">
    <source>
        <dbReference type="SAM" id="MobiDB-lite"/>
    </source>
</evidence>
<dbReference type="Proteomes" id="UP001498398">
    <property type="component" value="Unassembled WGS sequence"/>
</dbReference>
<dbReference type="InterPro" id="IPR003347">
    <property type="entry name" value="JmjC_dom"/>
</dbReference>
<dbReference type="PROSITE" id="PS51184">
    <property type="entry name" value="JMJC"/>
    <property type="match status" value="1"/>
</dbReference>
<comment type="caution">
    <text evidence="3">The sequence shown here is derived from an EMBL/GenBank/DDBJ whole genome shotgun (WGS) entry which is preliminary data.</text>
</comment>
<dbReference type="Pfam" id="PF13621">
    <property type="entry name" value="Cupin_8"/>
    <property type="match status" value="1"/>
</dbReference>
<dbReference type="InterPro" id="IPR041667">
    <property type="entry name" value="Cupin_8"/>
</dbReference>
<feature type="region of interest" description="Disordered" evidence="1">
    <location>
        <begin position="361"/>
        <end position="386"/>
    </location>
</feature>
<evidence type="ECO:0000313" key="4">
    <source>
        <dbReference type="Proteomes" id="UP001498398"/>
    </source>
</evidence>
<dbReference type="Gene3D" id="2.60.120.650">
    <property type="entry name" value="Cupin"/>
    <property type="match status" value="1"/>
</dbReference>
<dbReference type="PANTHER" id="PTHR12461">
    <property type="entry name" value="HYPOXIA-INDUCIBLE FACTOR 1 ALPHA INHIBITOR-RELATED"/>
    <property type="match status" value="1"/>
</dbReference>
<protein>
    <recommendedName>
        <fullName evidence="2">JmjC domain-containing protein</fullName>
    </recommendedName>
</protein>
<proteinExistence type="predicted"/>
<evidence type="ECO:0000313" key="3">
    <source>
        <dbReference type="EMBL" id="KAK7449646.1"/>
    </source>
</evidence>
<name>A0ABR1J3Q7_9AGAR</name>
<gene>
    <name evidence="3" type="ORF">VKT23_013121</name>
</gene>
<dbReference type="EMBL" id="JBANRG010000035">
    <property type="protein sequence ID" value="KAK7449646.1"/>
    <property type="molecule type" value="Genomic_DNA"/>
</dbReference>
<dbReference type="PANTHER" id="PTHR12461:SF94">
    <property type="entry name" value="JMJC DOMAIN-CONTAINING PROTEIN"/>
    <property type="match status" value="1"/>
</dbReference>
<reference evidence="3 4" key="1">
    <citation type="submission" date="2024-01" db="EMBL/GenBank/DDBJ databases">
        <title>A draft genome for the cacao thread blight pathogen Marasmiellus scandens.</title>
        <authorList>
            <person name="Baruah I.K."/>
            <person name="Leung J."/>
            <person name="Bukari Y."/>
            <person name="Amoako-Attah I."/>
            <person name="Meinhardt L.W."/>
            <person name="Bailey B.A."/>
            <person name="Cohen S.P."/>
        </authorList>
    </citation>
    <scope>NUCLEOTIDE SEQUENCE [LARGE SCALE GENOMIC DNA]</scope>
    <source>
        <strain evidence="3 4">GH-19</strain>
    </source>
</reference>
<evidence type="ECO:0000259" key="2">
    <source>
        <dbReference type="PROSITE" id="PS51184"/>
    </source>
</evidence>
<organism evidence="3 4">
    <name type="scientific">Marasmiellus scandens</name>
    <dbReference type="NCBI Taxonomy" id="2682957"/>
    <lineage>
        <taxon>Eukaryota</taxon>
        <taxon>Fungi</taxon>
        <taxon>Dikarya</taxon>
        <taxon>Basidiomycota</taxon>
        <taxon>Agaricomycotina</taxon>
        <taxon>Agaricomycetes</taxon>
        <taxon>Agaricomycetidae</taxon>
        <taxon>Agaricales</taxon>
        <taxon>Marasmiineae</taxon>
        <taxon>Omphalotaceae</taxon>
        <taxon>Marasmiellus</taxon>
    </lineage>
</organism>
<dbReference type="SMART" id="SM00558">
    <property type="entry name" value="JmjC"/>
    <property type="match status" value="1"/>
</dbReference>
<accession>A0ABR1J3Q7</accession>